<name>A0A126VKD5_SERRU</name>
<dbReference type="EMBL" id="LR134155">
    <property type="protein sequence ID" value="VEA74206.1"/>
    <property type="molecule type" value="Genomic_DNA"/>
</dbReference>
<dbReference type="GeneID" id="61766246"/>
<dbReference type="AlphaFoldDB" id="A0A126VKD5"/>
<evidence type="ECO:0000313" key="2">
    <source>
        <dbReference type="EMBL" id="VEA74206.1"/>
    </source>
</evidence>
<dbReference type="RefSeq" id="WP_164844243.1">
    <property type="nucleotide sequence ID" value="NZ_CAMIPJ010000001.1"/>
</dbReference>
<gene>
    <name evidence="3" type="ORF">NCTC12971_03358</name>
    <name evidence="2" type="ORF">NCTC9419_05859</name>
</gene>
<keyword evidence="1" id="KW-0812">Transmembrane</keyword>
<sequence length="54" mass="6135">MEHELHHETKLIAIIGLLVSALLVVSILFGITYFSDLKHADEKLDVKDCYIKNP</sequence>
<proteinExistence type="predicted"/>
<dbReference type="KEGG" id="srz:AXX16_2398"/>
<organism evidence="2 4">
    <name type="scientific">Serratia rubidaea</name>
    <name type="common">Serratia marinorubra</name>
    <dbReference type="NCBI Taxonomy" id="61652"/>
    <lineage>
        <taxon>Bacteria</taxon>
        <taxon>Pseudomonadati</taxon>
        <taxon>Pseudomonadota</taxon>
        <taxon>Gammaproteobacteria</taxon>
        <taxon>Enterobacterales</taxon>
        <taxon>Yersiniaceae</taxon>
        <taxon>Serratia</taxon>
    </lineage>
</organism>
<protein>
    <submittedName>
        <fullName evidence="2">Uncharacterized protein</fullName>
    </submittedName>
</protein>
<evidence type="ECO:0000313" key="5">
    <source>
        <dbReference type="Proteomes" id="UP000307968"/>
    </source>
</evidence>
<dbReference type="Proteomes" id="UP000307968">
    <property type="component" value="Chromosome"/>
</dbReference>
<feature type="transmembrane region" description="Helical" evidence="1">
    <location>
        <begin position="12"/>
        <end position="34"/>
    </location>
</feature>
<evidence type="ECO:0000313" key="4">
    <source>
        <dbReference type="Proteomes" id="UP000271603"/>
    </source>
</evidence>
<reference evidence="2 4" key="1">
    <citation type="submission" date="2018-12" db="EMBL/GenBank/DDBJ databases">
        <authorList>
            <consortium name="Pathogen Informatics"/>
        </authorList>
    </citation>
    <scope>NUCLEOTIDE SEQUENCE [LARGE SCALE GENOMIC DNA]</scope>
    <source>
        <strain evidence="3 5">NCTC12971</strain>
        <strain evidence="2 4">NCTC9419</strain>
    </source>
</reference>
<dbReference type="Proteomes" id="UP000271603">
    <property type="component" value="Chromosome"/>
</dbReference>
<evidence type="ECO:0000256" key="1">
    <source>
        <dbReference type="SAM" id="Phobius"/>
    </source>
</evidence>
<evidence type="ECO:0000313" key="3">
    <source>
        <dbReference type="EMBL" id="VTP63821.1"/>
    </source>
</evidence>
<accession>A0A126VKD5</accession>
<keyword evidence="1" id="KW-1133">Transmembrane helix</keyword>
<dbReference type="EMBL" id="LR590463">
    <property type="protein sequence ID" value="VTP63821.1"/>
    <property type="molecule type" value="Genomic_DNA"/>
</dbReference>
<keyword evidence="1" id="KW-0472">Membrane</keyword>